<dbReference type="Proteomes" id="UP000189935">
    <property type="component" value="Chromosome I"/>
</dbReference>
<reference evidence="1 2" key="1">
    <citation type="submission" date="2016-11" db="EMBL/GenBank/DDBJ databases">
        <authorList>
            <person name="Jaros S."/>
            <person name="Januszkiewicz K."/>
            <person name="Wedrychowicz H."/>
        </authorList>
    </citation>
    <scope>NUCLEOTIDE SEQUENCE [LARGE SCALE GENOMIC DNA]</scope>
    <source>
        <strain evidence="1 2">GAS499</strain>
    </source>
</reference>
<name>A0A1M6LGY9_9BRAD</name>
<protein>
    <submittedName>
        <fullName evidence="1">Uncharacterized protein</fullName>
    </submittedName>
</protein>
<gene>
    <name evidence="1" type="ORF">SAMN05444159_1272</name>
</gene>
<dbReference type="EMBL" id="LT670844">
    <property type="protein sequence ID" value="SHJ70398.1"/>
    <property type="molecule type" value="Genomic_DNA"/>
</dbReference>
<proteinExistence type="predicted"/>
<sequence>MTNITTVNLTNGVPTGPAGASTASTIDNLIAVGSPTKDGVTGAMATVAQFHNADDQALPGTANGVLQGGVAQLVNVRGNLDRQRATGADQIPGQGVVTGAAQFAQEFIATSTTTVAAAAATATLAIANTSGFKVGGTLNFEPGTANYEPARITAVVLNTSVAVAFATGGALFTHTQPYAVQTFLFNQERDFSGEGPMAQGIGAAIASEFASNSGGPPLSTGLASNWTLDADRNIQGKNNQQMAVTSTVAGAATIQFTNNPWINGLVIGQPLILSATASGAAIEEVIVSKNNTPAVGAGPVTVNLVNPIVNNASLFATYDAFGLNVPTAGASPLGTEDTLVWLNDPNATDPKRPLFALGRARGSSGAADVRSGGNSSSLNVTADTVIKGTPGRAIRIIVNTVTAVAPITINDVATTGAAAAANAILTIPTATAIGTVYNIDWPCLAGIVAKFGTATGALAIAFD</sequence>
<dbReference type="AlphaFoldDB" id="A0A1M6LGY9"/>
<evidence type="ECO:0000313" key="2">
    <source>
        <dbReference type="Proteomes" id="UP000189935"/>
    </source>
</evidence>
<accession>A0A1M6LGY9</accession>
<dbReference type="RefSeq" id="WP_197688416.1">
    <property type="nucleotide sequence ID" value="NZ_LT670844.1"/>
</dbReference>
<organism evidence="1 2">
    <name type="scientific">Bradyrhizobium lablabi</name>
    <dbReference type="NCBI Taxonomy" id="722472"/>
    <lineage>
        <taxon>Bacteria</taxon>
        <taxon>Pseudomonadati</taxon>
        <taxon>Pseudomonadota</taxon>
        <taxon>Alphaproteobacteria</taxon>
        <taxon>Hyphomicrobiales</taxon>
        <taxon>Nitrobacteraceae</taxon>
        <taxon>Bradyrhizobium</taxon>
    </lineage>
</organism>
<evidence type="ECO:0000313" key="1">
    <source>
        <dbReference type="EMBL" id="SHJ70398.1"/>
    </source>
</evidence>